<evidence type="ECO:0000256" key="6">
    <source>
        <dbReference type="ARBA" id="ARBA00037589"/>
    </source>
</evidence>
<comment type="caution">
    <text evidence="11">The sequence shown here is derived from an EMBL/GenBank/DDBJ whole genome shotgun (WGS) entry which is preliminary data.</text>
</comment>
<dbReference type="EMBL" id="LSZQ01000036">
    <property type="protein sequence ID" value="KXU36214.1"/>
    <property type="molecule type" value="Genomic_DNA"/>
</dbReference>
<dbReference type="STRING" id="1548207.AXK11_04650"/>
<dbReference type="GO" id="GO:0004852">
    <property type="term" value="F:uroporphyrinogen-III synthase activity"/>
    <property type="evidence" value="ECO:0007669"/>
    <property type="project" value="UniProtKB-UniRule"/>
</dbReference>
<keyword evidence="12" id="KW-1185">Reference proteome</keyword>
<dbReference type="CDD" id="cd06578">
    <property type="entry name" value="HemD"/>
    <property type="match status" value="1"/>
</dbReference>
<name>A0A139SNY2_9BACT</name>
<keyword evidence="4 9" id="KW-0456">Lyase</keyword>
<dbReference type="InterPro" id="IPR039793">
    <property type="entry name" value="UROS/Hem4"/>
</dbReference>
<dbReference type="GO" id="GO:0006782">
    <property type="term" value="P:protoporphyrinogen IX biosynthetic process"/>
    <property type="evidence" value="ECO:0007669"/>
    <property type="project" value="UniProtKB-UniRule"/>
</dbReference>
<evidence type="ECO:0000313" key="12">
    <source>
        <dbReference type="Proteomes" id="UP000070058"/>
    </source>
</evidence>
<dbReference type="EC" id="4.2.1.75" evidence="3 9"/>
<evidence type="ECO:0000256" key="7">
    <source>
        <dbReference type="ARBA" id="ARBA00040167"/>
    </source>
</evidence>
<dbReference type="SUPFAM" id="SSF69618">
    <property type="entry name" value="HemD-like"/>
    <property type="match status" value="1"/>
</dbReference>
<comment type="catalytic activity">
    <reaction evidence="8 9">
        <text>hydroxymethylbilane = uroporphyrinogen III + H2O</text>
        <dbReference type="Rhea" id="RHEA:18965"/>
        <dbReference type="ChEBI" id="CHEBI:15377"/>
        <dbReference type="ChEBI" id="CHEBI:57308"/>
        <dbReference type="ChEBI" id="CHEBI:57845"/>
        <dbReference type="EC" id="4.2.1.75"/>
    </reaction>
</comment>
<evidence type="ECO:0000256" key="8">
    <source>
        <dbReference type="ARBA" id="ARBA00048617"/>
    </source>
</evidence>
<evidence type="ECO:0000256" key="2">
    <source>
        <dbReference type="ARBA" id="ARBA00008133"/>
    </source>
</evidence>
<evidence type="ECO:0000256" key="5">
    <source>
        <dbReference type="ARBA" id="ARBA00023244"/>
    </source>
</evidence>
<dbReference type="InterPro" id="IPR003754">
    <property type="entry name" value="4pyrrol_synth_uPrphyn_synth"/>
</dbReference>
<gene>
    <name evidence="11" type="ORF">AXK11_04650</name>
</gene>
<dbReference type="OrthoDB" id="9815856at2"/>
<accession>A0A139SNY2</accession>
<sequence>MSSPRSSRRPAKPLAGRRIAITRAREQAPELTGKLTALGAEVLELPLIKISQSIDKQELADVLLEFGSYDWIVFTSANGVRHFFQEFFRIFDDIRSLGLLRFACIGPATAREIEALHLKVECMPKLATGGALAEALIATGSLDNAKVLVITGNLNRDELVQKLEAAQAIVDRLQVYKTEQAALDAEPAAAEFRERGADCILFASSSAVTSYADQAAALALSASARLPLAGSIGELTSETLTQRGIPIAFEAQEPSLDSLVTALVEKLGNR</sequence>
<organism evidence="11 12">
    <name type="scientific">Cephaloticoccus primus</name>
    <dbReference type="NCBI Taxonomy" id="1548207"/>
    <lineage>
        <taxon>Bacteria</taxon>
        <taxon>Pseudomonadati</taxon>
        <taxon>Verrucomicrobiota</taxon>
        <taxon>Opitutia</taxon>
        <taxon>Opitutales</taxon>
        <taxon>Opitutaceae</taxon>
        <taxon>Cephaloticoccus</taxon>
    </lineage>
</organism>
<evidence type="ECO:0000256" key="3">
    <source>
        <dbReference type="ARBA" id="ARBA00013109"/>
    </source>
</evidence>
<dbReference type="PANTHER" id="PTHR38042:SF1">
    <property type="entry name" value="UROPORPHYRINOGEN-III SYNTHASE, CHLOROPLASTIC"/>
    <property type="match status" value="1"/>
</dbReference>
<evidence type="ECO:0000256" key="9">
    <source>
        <dbReference type="RuleBase" id="RU366031"/>
    </source>
</evidence>
<comment type="pathway">
    <text evidence="1 9">Porphyrin-containing compound metabolism; protoporphyrin-IX biosynthesis; coproporphyrinogen-III from 5-aminolevulinate: step 3/4.</text>
</comment>
<keyword evidence="5 9" id="KW-0627">Porphyrin biosynthesis</keyword>
<evidence type="ECO:0000259" key="10">
    <source>
        <dbReference type="Pfam" id="PF02602"/>
    </source>
</evidence>
<dbReference type="GO" id="GO:0006780">
    <property type="term" value="P:uroporphyrinogen III biosynthetic process"/>
    <property type="evidence" value="ECO:0007669"/>
    <property type="project" value="UniProtKB-UniRule"/>
</dbReference>
<proteinExistence type="inferred from homology"/>
<dbReference type="Pfam" id="PF02602">
    <property type="entry name" value="HEM4"/>
    <property type="match status" value="1"/>
</dbReference>
<comment type="similarity">
    <text evidence="2 9">Belongs to the uroporphyrinogen-III synthase family.</text>
</comment>
<dbReference type="Gene3D" id="3.40.50.10090">
    <property type="match status" value="2"/>
</dbReference>
<dbReference type="RefSeq" id="WP_068629747.1">
    <property type="nucleotide sequence ID" value="NZ_LSZQ01000036.1"/>
</dbReference>
<evidence type="ECO:0000256" key="4">
    <source>
        <dbReference type="ARBA" id="ARBA00023239"/>
    </source>
</evidence>
<dbReference type="Proteomes" id="UP000070058">
    <property type="component" value="Unassembled WGS sequence"/>
</dbReference>
<dbReference type="PANTHER" id="PTHR38042">
    <property type="entry name" value="UROPORPHYRINOGEN-III SYNTHASE, CHLOROPLASTIC"/>
    <property type="match status" value="1"/>
</dbReference>
<evidence type="ECO:0000313" key="11">
    <source>
        <dbReference type="EMBL" id="KXU36214.1"/>
    </source>
</evidence>
<comment type="function">
    <text evidence="6 9">Catalyzes cyclization of the linear tetrapyrrole, hydroxymethylbilane, to the macrocyclic uroporphyrinogen III.</text>
</comment>
<dbReference type="AlphaFoldDB" id="A0A139SNY2"/>
<feature type="domain" description="Tetrapyrrole biosynthesis uroporphyrinogen III synthase" evidence="10">
    <location>
        <begin position="30"/>
        <end position="260"/>
    </location>
</feature>
<dbReference type="InterPro" id="IPR036108">
    <property type="entry name" value="4pyrrol_syn_uPrphyn_synt_sf"/>
</dbReference>
<protein>
    <recommendedName>
        <fullName evidence="7 9">Uroporphyrinogen-III synthase</fullName>
        <ecNumber evidence="3 9">4.2.1.75</ecNumber>
    </recommendedName>
</protein>
<reference evidence="12" key="1">
    <citation type="submission" date="2016-02" db="EMBL/GenBank/DDBJ databases">
        <authorList>
            <person name="Sanders J.G."/>
            <person name="Lin J.Y."/>
            <person name="Wertz J.T."/>
            <person name="Russell J.A."/>
            <person name="Moreau C.S."/>
            <person name="Powell S."/>
        </authorList>
    </citation>
    <scope>NUCLEOTIDE SEQUENCE [LARGE SCALE GENOMIC DNA]</scope>
    <source>
        <strain evidence="12">CAG34</strain>
    </source>
</reference>
<dbReference type="UniPathway" id="UPA00251">
    <property type="reaction ID" value="UER00320"/>
</dbReference>
<evidence type="ECO:0000256" key="1">
    <source>
        <dbReference type="ARBA" id="ARBA00004772"/>
    </source>
</evidence>